<name>A0AAN9XWR9_PSOTE</name>
<dbReference type="NCBIfam" id="TIGR01640">
    <property type="entry name" value="F_box_assoc_1"/>
    <property type="match status" value="1"/>
</dbReference>
<sequence length="390" mass="44917">MKNKPNLFLTLPKEVIEKILLRLSVRSLLRLKCVCKSWLSIISDPHFAKSHSDVTVASPQRVLVKFPDHCRTLDIEAPLNHDSEVRIPVPSPSLSPQHPHPHHVDVVGSCRGFILLGAVYSDMVYFFVWNPTTHVYRLINKPFLYYGPKRPLCGIGYDSSKDDYVVVVIPSTSSPRPNTEVFYFSLSNNSWNFIRSDVPYKFKGGELRFGSFLRGAIHWLVGCYDPNDFFKIVAFDVRQMTLSEILLPRELANNSCLSHFYKLMVLEGYLCLRFSRTAAIKWFKMWIMKEYKVHSSWSNSSIISDYCDHYISFDPNCKSIDPICATKDGEVLAYVNCQRLMKLNGIAETPDEKCRPDETCSFDNYTTLSYFLYKESLLPPPQDFEKPSEE</sequence>
<evidence type="ECO:0000313" key="2">
    <source>
        <dbReference type="EMBL" id="KAK7411794.1"/>
    </source>
</evidence>
<dbReference type="Pfam" id="PF00646">
    <property type="entry name" value="F-box"/>
    <property type="match status" value="1"/>
</dbReference>
<evidence type="ECO:0000313" key="3">
    <source>
        <dbReference type="Proteomes" id="UP001386955"/>
    </source>
</evidence>
<dbReference type="InterPro" id="IPR017451">
    <property type="entry name" value="F-box-assoc_interact_dom"/>
</dbReference>
<dbReference type="Proteomes" id="UP001386955">
    <property type="component" value="Unassembled WGS sequence"/>
</dbReference>
<feature type="domain" description="F-box" evidence="1">
    <location>
        <begin position="5"/>
        <end position="51"/>
    </location>
</feature>
<proteinExistence type="predicted"/>
<dbReference type="Gene3D" id="1.20.1280.50">
    <property type="match status" value="1"/>
</dbReference>
<protein>
    <recommendedName>
        <fullName evidence="1">F-box domain-containing protein</fullName>
    </recommendedName>
</protein>
<dbReference type="AlphaFoldDB" id="A0AAN9XWR9"/>
<accession>A0AAN9XWR9</accession>
<dbReference type="Pfam" id="PF08268">
    <property type="entry name" value="FBA_3"/>
    <property type="match status" value="1"/>
</dbReference>
<dbReference type="InterPro" id="IPR013187">
    <property type="entry name" value="F-box-assoc_dom_typ3"/>
</dbReference>
<dbReference type="InterPro" id="IPR036047">
    <property type="entry name" value="F-box-like_dom_sf"/>
</dbReference>
<dbReference type="SUPFAM" id="SSF81383">
    <property type="entry name" value="F-box domain"/>
    <property type="match status" value="1"/>
</dbReference>
<dbReference type="InterPro" id="IPR050796">
    <property type="entry name" value="SCF_F-box_component"/>
</dbReference>
<dbReference type="InterPro" id="IPR001810">
    <property type="entry name" value="F-box_dom"/>
</dbReference>
<dbReference type="PANTHER" id="PTHR31672:SF13">
    <property type="entry name" value="F-BOX PROTEIN CPR30-LIKE"/>
    <property type="match status" value="1"/>
</dbReference>
<comment type="caution">
    <text evidence="2">The sequence shown here is derived from an EMBL/GenBank/DDBJ whole genome shotgun (WGS) entry which is preliminary data.</text>
</comment>
<keyword evidence="3" id="KW-1185">Reference proteome</keyword>
<dbReference type="PANTHER" id="PTHR31672">
    <property type="entry name" value="BNACNNG10540D PROTEIN"/>
    <property type="match status" value="1"/>
</dbReference>
<dbReference type="SMART" id="SM00256">
    <property type="entry name" value="FBOX"/>
    <property type="match status" value="1"/>
</dbReference>
<reference evidence="2 3" key="1">
    <citation type="submission" date="2024-01" db="EMBL/GenBank/DDBJ databases">
        <title>The genomes of 5 underutilized Papilionoideae crops provide insights into root nodulation and disease resistanc.</title>
        <authorList>
            <person name="Jiang F."/>
        </authorList>
    </citation>
    <scope>NUCLEOTIDE SEQUENCE [LARGE SCALE GENOMIC DNA]</scope>
    <source>
        <strain evidence="2">DUOXIRENSHENG_FW03</strain>
        <tissue evidence="2">Leaves</tissue>
    </source>
</reference>
<gene>
    <name evidence="2" type="ORF">VNO78_03234</name>
</gene>
<dbReference type="EMBL" id="JAYMYS010000001">
    <property type="protein sequence ID" value="KAK7411794.1"/>
    <property type="molecule type" value="Genomic_DNA"/>
</dbReference>
<organism evidence="2 3">
    <name type="scientific">Psophocarpus tetragonolobus</name>
    <name type="common">Winged bean</name>
    <name type="synonym">Dolichos tetragonolobus</name>
    <dbReference type="NCBI Taxonomy" id="3891"/>
    <lineage>
        <taxon>Eukaryota</taxon>
        <taxon>Viridiplantae</taxon>
        <taxon>Streptophyta</taxon>
        <taxon>Embryophyta</taxon>
        <taxon>Tracheophyta</taxon>
        <taxon>Spermatophyta</taxon>
        <taxon>Magnoliopsida</taxon>
        <taxon>eudicotyledons</taxon>
        <taxon>Gunneridae</taxon>
        <taxon>Pentapetalae</taxon>
        <taxon>rosids</taxon>
        <taxon>fabids</taxon>
        <taxon>Fabales</taxon>
        <taxon>Fabaceae</taxon>
        <taxon>Papilionoideae</taxon>
        <taxon>50 kb inversion clade</taxon>
        <taxon>NPAAA clade</taxon>
        <taxon>indigoferoid/millettioid clade</taxon>
        <taxon>Phaseoleae</taxon>
        <taxon>Psophocarpus</taxon>
    </lineage>
</organism>
<evidence type="ECO:0000259" key="1">
    <source>
        <dbReference type="PROSITE" id="PS50181"/>
    </source>
</evidence>
<dbReference type="PROSITE" id="PS50181">
    <property type="entry name" value="FBOX"/>
    <property type="match status" value="1"/>
</dbReference>